<protein>
    <recommendedName>
        <fullName evidence="1">DUF7079 domain-containing protein</fullName>
    </recommendedName>
</protein>
<name>A0A1J8R4J0_9AGAM</name>
<gene>
    <name evidence="2" type="ORF">AZE42_08497</name>
</gene>
<dbReference type="OrthoDB" id="3244284at2759"/>
<evidence type="ECO:0000313" key="3">
    <source>
        <dbReference type="Proteomes" id="UP000183567"/>
    </source>
</evidence>
<reference evidence="2 3" key="1">
    <citation type="submission" date="2016-03" db="EMBL/GenBank/DDBJ databases">
        <title>Comparative genomics of the ectomycorrhizal sister species Rhizopogon vinicolor and Rhizopogon vesiculosus (Basidiomycota: Boletales) reveals a divergence of the mating type B locus.</title>
        <authorList>
            <person name="Mujic A.B."/>
            <person name="Kuo A."/>
            <person name="Tritt A."/>
            <person name="Lipzen A."/>
            <person name="Chen C."/>
            <person name="Johnson J."/>
            <person name="Sharma A."/>
            <person name="Barry K."/>
            <person name="Grigoriev I.V."/>
            <person name="Spatafora J.W."/>
        </authorList>
    </citation>
    <scope>NUCLEOTIDE SEQUENCE [LARGE SCALE GENOMIC DNA]</scope>
    <source>
        <strain evidence="2 3">AM-OR11-056</strain>
    </source>
</reference>
<dbReference type="EMBL" id="LVVM01000427">
    <property type="protein sequence ID" value="OJA20728.1"/>
    <property type="molecule type" value="Genomic_DNA"/>
</dbReference>
<dbReference type="CDD" id="cd09917">
    <property type="entry name" value="F-box_SF"/>
    <property type="match status" value="1"/>
</dbReference>
<feature type="domain" description="DUF7079" evidence="1">
    <location>
        <begin position="69"/>
        <end position="177"/>
    </location>
</feature>
<dbReference type="InterPro" id="IPR055507">
    <property type="entry name" value="DUF7079"/>
</dbReference>
<organism evidence="2 3">
    <name type="scientific">Rhizopogon vesiculosus</name>
    <dbReference type="NCBI Taxonomy" id="180088"/>
    <lineage>
        <taxon>Eukaryota</taxon>
        <taxon>Fungi</taxon>
        <taxon>Dikarya</taxon>
        <taxon>Basidiomycota</taxon>
        <taxon>Agaricomycotina</taxon>
        <taxon>Agaricomycetes</taxon>
        <taxon>Agaricomycetidae</taxon>
        <taxon>Boletales</taxon>
        <taxon>Suillineae</taxon>
        <taxon>Rhizopogonaceae</taxon>
        <taxon>Rhizopogon</taxon>
    </lineage>
</organism>
<proteinExistence type="predicted"/>
<comment type="caution">
    <text evidence="2">The sequence shown here is derived from an EMBL/GenBank/DDBJ whole genome shotgun (WGS) entry which is preliminary data.</text>
</comment>
<accession>A0A1J8R4J0</accession>
<evidence type="ECO:0000259" key="1">
    <source>
        <dbReference type="Pfam" id="PF23296"/>
    </source>
</evidence>
<dbReference type="Pfam" id="PF23296">
    <property type="entry name" value="DUF7079"/>
    <property type="match status" value="1"/>
</dbReference>
<sequence length="252" mass="30100">MMWQDPQDNSNFTNYVLINSNILDRVLSYLEPTEIQALSHTCRWYRDELTYWFDRFRPRIKGWSTLTEAEARACIEMTSLFEEDVNISYIISIADRIRTYKIDLKTAEHVFRYDLFPMLWFTAMFMPFDDEYPREWLLRSIDKRRQRSKMCQRLTAPYETLIWYCTYWYFKRLWDTMIVEFGKEWVSQVTAADRSTLIVGGKELTFTGARRDGEPGHVWQATPADGSAIWLQGATVVPVQESKKLKRWNKSD</sequence>
<evidence type="ECO:0000313" key="2">
    <source>
        <dbReference type="EMBL" id="OJA20728.1"/>
    </source>
</evidence>
<dbReference type="AlphaFoldDB" id="A0A1J8R4J0"/>
<keyword evidence="3" id="KW-1185">Reference proteome</keyword>
<dbReference type="Proteomes" id="UP000183567">
    <property type="component" value="Unassembled WGS sequence"/>
</dbReference>